<dbReference type="InterPro" id="IPR016024">
    <property type="entry name" value="ARM-type_fold"/>
</dbReference>
<dbReference type="FunFam" id="1.25.40.70:FF:000011">
    <property type="entry name" value="Phosphatidylinositol 4-kinase alpha"/>
    <property type="match status" value="1"/>
</dbReference>
<evidence type="ECO:0000256" key="5">
    <source>
        <dbReference type="ARBA" id="ARBA00022741"/>
    </source>
</evidence>
<keyword evidence="7" id="KW-0067">ATP-binding</keyword>
<dbReference type="GO" id="GO:0046854">
    <property type="term" value="P:phosphatidylinositol phosphate biosynthetic process"/>
    <property type="evidence" value="ECO:0007669"/>
    <property type="project" value="InterPro"/>
</dbReference>
<dbReference type="Proteomes" id="UP000836402">
    <property type="component" value="Unassembled WGS sequence"/>
</dbReference>
<keyword evidence="14" id="KW-1185">Reference proteome</keyword>
<dbReference type="GO" id="GO:0005886">
    <property type="term" value="C:plasma membrane"/>
    <property type="evidence" value="ECO:0007669"/>
    <property type="project" value="TreeGrafter"/>
</dbReference>
<comment type="catalytic activity">
    <reaction evidence="1">
        <text>a 1,2-diacyl-sn-glycero-3-phospho-(1D-myo-inositol) + ATP = a 1,2-diacyl-sn-glycero-3-phospho-(1D-myo-inositol 4-phosphate) + ADP + H(+)</text>
        <dbReference type="Rhea" id="RHEA:19877"/>
        <dbReference type="ChEBI" id="CHEBI:15378"/>
        <dbReference type="ChEBI" id="CHEBI:30616"/>
        <dbReference type="ChEBI" id="CHEBI:57880"/>
        <dbReference type="ChEBI" id="CHEBI:58178"/>
        <dbReference type="ChEBI" id="CHEBI:456216"/>
        <dbReference type="EC" id="2.7.1.67"/>
    </reaction>
</comment>
<feature type="domain" description="PI3K/PI4K catalytic" evidence="9">
    <location>
        <begin position="1870"/>
        <end position="2133"/>
    </location>
</feature>
<dbReference type="Gene3D" id="1.25.40.70">
    <property type="entry name" value="Phosphatidylinositol 3-kinase, accessory domain (PIK)"/>
    <property type="match status" value="1"/>
</dbReference>
<evidence type="ECO:0000259" key="10">
    <source>
        <dbReference type="PROSITE" id="PS51545"/>
    </source>
</evidence>
<dbReference type="FunFam" id="3.30.1010.10:FF:000014">
    <property type="entry name" value="Phosphatidylinositol 4-kinase STT4"/>
    <property type="match status" value="1"/>
</dbReference>
<dbReference type="GO" id="GO:0005524">
    <property type="term" value="F:ATP binding"/>
    <property type="evidence" value="ECO:0007669"/>
    <property type="project" value="UniProtKB-KW"/>
</dbReference>
<dbReference type="PROSITE" id="PS00915">
    <property type="entry name" value="PI3_4_KINASE_1"/>
    <property type="match status" value="1"/>
</dbReference>
<dbReference type="Pfam" id="PF19274">
    <property type="entry name" value="PI4K_N"/>
    <property type="match status" value="2"/>
</dbReference>
<dbReference type="Gene3D" id="1.10.1070.11">
    <property type="entry name" value="Phosphatidylinositol 3-/4-kinase, catalytic domain"/>
    <property type="match status" value="1"/>
</dbReference>
<feature type="domain" description="PIK helical" evidence="10">
    <location>
        <begin position="1588"/>
        <end position="1766"/>
    </location>
</feature>
<feature type="region of interest" description="Disordered" evidence="8">
    <location>
        <begin position="252"/>
        <end position="297"/>
    </location>
</feature>
<proteinExistence type="inferred from homology"/>
<dbReference type="FunFam" id="1.10.1070.11:FF:000012">
    <property type="entry name" value="Phosphatidylinositol 4-kinase alpha 1"/>
    <property type="match status" value="1"/>
</dbReference>
<dbReference type="GO" id="GO:0005737">
    <property type="term" value="C:cytoplasm"/>
    <property type="evidence" value="ECO:0007669"/>
    <property type="project" value="TreeGrafter"/>
</dbReference>
<reference evidence="12" key="1">
    <citation type="submission" date="2016-04" db="EMBL/GenBank/DDBJ databases">
        <authorList>
            <person name="Nguyen H.D."/>
            <person name="Kesanakurti P."/>
            <person name="Cullis J."/>
            <person name="Levesque C.A."/>
            <person name="Hambleton S."/>
        </authorList>
    </citation>
    <scope>NUCLEOTIDE SEQUENCE</scope>
    <source>
        <strain evidence="12">DAOMC 238032</strain>
    </source>
</reference>
<dbReference type="PROSITE" id="PS50290">
    <property type="entry name" value="PI3_4_KINASE_3"/>
    <property type="match status" value="1"/>
</dbReference>
<keyword evidence="6" id="KW-0418">Kinase</keyword>
<keyword evidence="4" id="KW-0808">Transferase</keyword>
<dbReference type="InterPro" id="IPR018936">
    <property type="entry name" value="PI3/4_kinase_CS"/>
</dbReference>
<dbReference type="EMBL" id="CAJHJG010001187">
    <property type="protein sequence ID" value="CAD6910068.1"/>
    <property type="molecule type" value="Genomic_DNA"/>
</dbReference>
<evidence type="ECO:0000259" key="9">
    <source>
        <dbReference type="PROSITE" id="PS50290"/>
    </source>
</evidence>
<evidence type="ECO:0000313" key="14">
    <source>
        <dbReference type="Proteomes" id="UP000836402"/>
    </source>
</evidence>
<dbReference type="Proteomes" id="UP000077671">
    <property type="component" value="Unassembled WGS sequence"/>
</dbReference>
<dbReference type="PROSITE" id="PS00916">
    <property type="entry name" value="PI3_4_KINASE_2"/>
    <property type="match status" value="1"/>
</dbReference>
<dbReference type="InterPro" id="IPR036940">
    <property type="entry name" value="PI3/4_kinase_cat_sf"/>
</dbReference>
<dbReference type="SUPFAM" id="SSF56112">
    <property type="entry name" value="Protein kinase-like (PK-like)"/>
    <property type="match status" value="1"/>
</dbReference>
<reference evidence="11" key="3">
    <citation type="submission" date="2020-10" db="EMBL/GenBank/DDBJ databases">
        <authorList>
            <person name="Sedaghatjoo S."/>
        </authorList>
    </citation>
    <scope>NUCLEOTIDE SEQUENCE</scope>
    <source>
        <strain evidence="11">AZH3</strain>
    </source>
</reference>
<name>A0A177UPS5_9BASI</name>
<evidence type="ECO:0000256" key="7">
    <source>
        <dbReference type="ARBA" id="ARBA00022840"/>
    </source>
</evidence>
<dbReference type="PROSITE" id="PS51545">
    <property type="entry name" value="PIK_HELICAL"/>
    <property type="match status" value="1"/>
</dbReference>
<dbReference type="Pfam" id="PF00613">
    <property type="entry name" value="PI3Ka"/>
    <property type="match status" value="1"/>
</dbReference>
<evidence type="ECO:0000256" key="3">
    <source>
        <dbReference type="ARBA" id="ARBA00012169"/>
    </source>
</evidence>
<dbReference type="CDD" id="cd05167">
    <property type="entry name" value="PI4Kc_III_alpha"/>
    <property type="match status" value="1"/>
</dbReference>
<dbReference type="SUPFAM" id="SSF48371">
    <property type="entry name" value="ARM repeat"/>
    <property type="match status" value="1"/>
</dbReference>
<comment type="similarity">
    <text evidence="2">Belongs to the PI3/PI4-kinase family. Type III PI4K subfamily.</text>
</comment>
<dbReference type="InterPro" id="IPR011009">
    <property type="entry name" value="Kinase-like_dom_sf"/>
</dbReference>
<evidence type="ECO:0000313" key="13">
    <source>
        <dbReference type="Proteomes" id="UP000077671"/>
    </source>
</evidence>
<evidence type="ECO:0000256" key="2">
    <source>
        <dbReference type="ARBA" id="ARBA00006209"/>
    </source>
</evidence>
<sequence>MDSLDLPTSQLILNALALNLAQEAGAGKLSPNDAAFLRNNAASSSSAAAAAAAAAFAAGEDGAAAPSATNHNHARYLTASAVRTHISLALFASSISSAATSANADQHLEPVLEDLVALTKDLTTAEFEHSLAWANWPLPDQLSYALVSSLLQIGNNAAHHRKLVLSAVVDFAQSVSHALTAAQGDAHVLISKHVPLFHGLYRALKDIKFPWSLSEFARLATSLGPLTGSIGTTRRLNEALLVLPEQDAAKDQGLRATRRKARGPTAAAIEEDDETRSIGSTDTFDAEGLGHLDTSEDGGFVYPEETGPQEQLLHNYRQALLSHYRRSDRPLSGHFVQYGALDALANALAAAVKDVTDPAKAGLDTGSGSKAPVAAATSALANTGSRILQSIPVVGSALAGTADSSSSLLNGSFKGVDFSSLTGVLSVVSSVQHAASRAYHDLQRFVENEGEKQAELFLDIYSVETLAAALKLGAYCSVTHTRLAGEQLDTHVLLRVRTLLSEQSFITDELLQGSALQTVSLLVREYPSIAMPMTTQLRRFITSPLPIFEIDPASGVSKSAIVDATARCLAECVKSVPGDDLVISTMYSLLNYLGRESTSVGGAGAAVTGSAGGVAGSGASVRSGHSRAFTAQLGAQAGGTTTTQQPYTNRTENQKRLIVPSTIRAVSLLALEYGKQDVISLATSMLLQRLRTADPLAEAAILHNLVPLAVFGPKSSFVDVIRTFTQVSRTATDEGSHEAEIVQAAQLKLARALGAVKENGAGVDEVHEDDDLANKGRKEIYLYELLNAFTDKGLALQTAVSSAKASREETAELNADLGNMVPAIAALLAHDDINPQTGASIETIALFRNMWFLAVLFGHATPQHAVLPPGRPLVPLEGGEKVEQTLPSTLPKPEARAEVLANAFRIIALKTPTLVPEKALNYLESDLEYNSVLRRDFSQSTLEAQRKALAGLTPAHAAEVRTFSPAQVTFLMTTYILENMRSAMGQPSMVLWYFVNDGLNSSPLVGSLEDIADKVMVNFIQHLSAQINDHALDPRVSFEVKNLLLGSCHRVSKVRQVSRSFLDKLVGALPSLLCDPDIVTTMLEMLTLLRQSCECEHRDEYAPKYRFQSRRARVTFDLSDNYVERDEILTDFLQRTKTYLNTLMGRAPVELRGILQRYLGTFDESALPGNAELGKSVAVDFARLMPASARQETFLPKYGGWRSDASSSFVDELSAKSTYLGEMTGVHLTLSKGMMEMQRDSANTFSERSVAECKLQLLQVSENLIRQKTLPFAEFRRLLYRTAALAVALPHPDYTLLAFVVAIPIRVFTPAAIMTASHVWTWIIGERPEVETKIMVEITVGWSSTVKLRRGIFSDTLTNSNPLLRKTEMSPFNRAEVEAELELAHKMFTPHLTLIQLMASRYQAFRYRDPTTVLALVRLIQRCSAATDEMSSHPLAREARFSLIIFGFRLIQGSRLDGLVEYELRSALYRMAFSWFAVAPQWSFGSNYLQIRTEMQLMTEFLEVLKLDKVRASYLITSYPSSFTGVRFPGQMTVQGSAKLFNERRALLQLLLESELNRFSVWANPVHMPGRGADYVGDLTKTMTDPLWSQMVHIAWKVDARLAVQLPARFKAPVIRHEVGMLVRSQPQKAIGAPAAIEMLLEDHLRSAARDGTDLKWLHYWAPVTPIESIQLFQPQYENHPMVLQYAMRTLEQHPVQLIFFYVPQVVQALRDDKYGYVEQFIFETSKISQLFCHQIIWNMKANSYKDGDAEVEDSLKPTLDRVQDNIVKSLSGEARRFFEREFTFFNEVTGISGKLKPYIKKSKLEKKAKIDEEMAKITVDKGVYLPSNPDGVVVDLDRKSGRPLQSHAKAPYMATFKVHRDVVKPHPADQPGETITDETGGSVQKQGIDVWQSAIFKVGDDCRQDVLALQVIAMFKNIFTGVGLDLYLNPYRVTATGPGCGVIDVVPNATSRDEMGRAKVNNLMDFFVDKYGNPDSIAFQKARLAFIQSMAAYSLACYILQIRDRHNGNIMIDADGHIVHIDFGFLFDIGPGGLKFEAEFKLTTEFIEVMGGTTSQGYRLFCDLFIKGYLALRPYADDLVDACHLMLGTELPSFKGEPTIKRLRSRFRLDLDDRGAAKFALSLITTASENPRSILYDQFQYLQNRIPYNG</sequence>
<dbReference type="EC" id="2.7.1.67" evidence="3"/>
<organism evidence="12 13">
    <name type="scientific">Tilletia caries</name>
    <name type="common">wheat bunt fungus</name>
    <dbReference type="NCBI Taxonomy" id="13290"/>
    <lineage>
        <taxon>Eukaryota</taxon>
        <taxon>Fungi</taxon>
        <taxon>Dikarya</taxon>
        <taxon>Basidiomycota</taxon>
        <taxon>Ustilaginomycotina</taxon>
        <taxon>Exobasidiomycetes</taxon>
        <taxon>Tilletiales</taxon>
        <taxon>Tilletiaceae</taxon>
        <taxon>Tilletia</taxon>
    </lineage>
</organism>
<feature type="compositionally biased region" description="Low complexity" evidence="8">
    <location>
        <begin position="632"/>
        <end position="645"/>
    </location>
</feature>
<dbReference type="PANTHER" id="PTHR10048:SF15">
    <property type="entry name" value="PHOSPHATIDYLINOSITOL 4-KINASE ALPHA"/>
    <property type="match status" value="1"/>
</dbReference>
<dbReference type="InterPro" id="IPR015433">
    <property type="entry name" value="PI3/4_kinase"/>
</dbReference>
<evidence type="ECO:0000313" key="12">
    <source>
        <dbReference type="EMBL" id="KAE8259076.1"/>
    </source>
</evidence>
<reference evidence="12" key="2">
    <citation type="journal article" date="2019" name="IMA Fungus">
        <title>Genome sequencing and comparison of five Tilletia species to identify candidate genes for the detection of regulated species infecting wheat.</title>
        <authorList>
            <person name="Nguyen H.D.T."/>
            <person name="Sultana T."/>
            <person name="Kesanakurti P."/>
            <person name="Hambleton S."/>
        </authorList>
    </citation>
    <scope>NUCLEOTIDE SEQUENCE</scope>
    <source>
        <strain evidence="12">DAOMC 238032</strain>
    </source>
</reference>
<dbReference type="GO" id="GO:0048015">
    <property type="term" value="P:phosphatidylinositol-mediated signaling"/>
    <property type="evidence" value="ECO:0007669"/>
    <property type="project" value="TreeGrafter"/>
</dbReference>
<evidence type="ECO:0000256" key="6">
    <source>
        <dbReference type="ARBA" id="ARBA00022777"/>
    </source>
</evidence>
<evidence type="ECO:0000313" key="11">
    <source>
        <dbReference type="EMBL" id="CAD6910068.1"/>
    </source>
</evidence>
<comment type="caution">
    <text evidence="12">The sequence shown here is derived from an EMBL/GenBank/DDBJ whole genome shotgun (WGS) entry which is preliminary data.</text>
</comment>
<dbReference type="Pfam" id="PF00454">
    <property type="entry name" value="PI3_PI4_kinase"/>
    <property type="match status" value="1"/>
</dbReference>
<evidence type="ECO:0000256" key="8">
    <source>
        <dbReference type="SAM" id="MobiDB-lite"/>
    </source>
</evidence>
<dbReference type="SMART" id="SM00146">
    <property type="entry name" value="PI3Kc"/>
    <property type="match status" value="1"/>
</dbReference>
<dbReference type="Gene3D" id="3.30.1010.10">
    <property type="entry name" value="Phosphatidylinositol 3-kinase Catalytic Subunit, Chain A, domain 4"/>
    <property type="match status" value="1"/>
</dbReference>
<dbReference type="InterPro" id="IPR045495">
    <property type="entry name" value="PI4K_N"/>
</dbReference>
<dbReference type="InterPro" id="IPR042236">
    <property type="entry name" value="PI3K_accessory_sf"/>
</dbReference>
<feature type="region of interest" description="Disordered" evidence="8">
    <location>
        <begin position="632"/>
        <end position="653"/>
    </location>
</feature>
<keyword evidence="5" id="KW-0547">Nucleotide-binding</keyword>
<dbReference type="EMBL" id="LWDD02000545">
    <property type="protein sequence ID" value="KAE8259076.1"/>
    <property type="molecule type" value="Genomic_DNA"/>
</dbReference>
<dbReference type="PANTHER" id="PTHR10048">
    <property type="entry name" value="PHOSPHATIDYLINOSITOL KINASE"/>
    <property type="match status" value="1"/>
</dbReference>
<gene>
    <name evidence="12" type="ORF">A4X03_0g4198</name>
    <name evidence="11" type="ORF">JKIAZH3_G5031</name>
</gene>
<protein>
    <recommendedName>
        <fullName evidence="3">1-phosphatidylinositol 4-kinase</fullName>
        <ecNumber evidence="3">2.7.1.67</ecNumber>
    </recommendedName>
</protein>
<dbReference type="InterPro" id="IPR001263">
    <property type="entry name" value="PI3K_accessory_dom"/>
</dbReference>
<accession>A0A177UPS5</accession>
<evidence type="ECO:0000256" key="4">
    <source>
        <dbReference type="ARBA" id="ARBA00022679"/>
    </source>
</evidence>
<evidence type="ECO:0000256" key="1">
    <source>
        <dbReference type="ARBA" id="ARBA00001686"/>
    </source>
</evidence>
<dbReference type="InterPro" id="IPR000403">
    <property type="entry name" value="PI3/4_kinase_cat_dom"/>
</dbReference>
<dbReference type="SMART" id="SM00145">
    <property type="entry name" value="PI3Ka"/>
    <property type="match status" value="1"/>
</dbReference>
<dbReference type="GO" id="GO:0004430">
    <property type="term" value="F:1-phosphatidylinositol 4-kinase activity"/>
    <property type="evidence" value="ECO:0007669"/>
    <property type="project" value="UniProtKB-EC"/>
</dbReference>